<dbReference type="AlphaFoldDB" id="A0AAV4NB48"/>
<keyword evidence="2" id="KW-1185">Reference proteome</keyword>
<dbReference type="EMBL" id="BPLR01003199">
    <property type="protein sequence ID" value="GIX82059.1"/>
    <property type="molecule type" value="Genomic_DNA"/>
</dbReference>
<accession>A0AAV4NB48</accession>
<sequence length="264" mass="30488">MVLTAYGILKDCIKINHLPDCLGRLPETSVEVVLNFKTFIEVCDEDKVFELQNITKHLLVSMNQEKCQVVDCDSFNVSCYFDFLSNKNILNNTWILKAAYNPSDYGENDIPDAEINIDSILSRTKKEINSPNGNLSLTEVEFDKNSFFQSHFSLICEKGDMLLMKIITNVLNVHLGQWKRMVNVLIVHLVIFNSHLVKCFVKFVQILQFHQKAYQKCVQVDYIIAVPKEIFSSLIQVPKMATDILFSDWKRIYSKSSEIKNYLI</sequence>
<gene>
    <name evidence="1" type="ORF">CEXT_100381</name>
</gene>
<dbReference type="Proteomes" id="UP001054945">
    <property type="component" value="Unassembled WGS sequence"/>
</dbReference>
<name>A0AAV4NB48_CAEEX</name>
<protein>
    <submittedName>
        <fullName evidence="1">Uncharacterized protein</fullName>
    </submittedName>
</protein>
<proteinExistence type="predicted"/>
<evidence type="ECO:0000313" key="2">
    <source>
        <dbReference type="Proteomes" id="UP001054945"/>
    </source>
</evidence>
<evidence type="ECO:0000313" key="1">
    <source>
        <dbReference type="EMBL" id="GIX82059.1"/>
    </source>
</evidence>
<reference evidence="1 2" key="1">
    <citation type="submission" date="2021-06" db="EMBL/GenBank/DDBJ databases">
        <title>Caerostris extrusa draft genome.</title>
        <authorList>
            <person name="Kono N."/>
            <person name="Arakawa K."/>
        </authorList>
    </citation>
    <scope>NUCLEOTIDE SEQUENCE [LARGE SCALE GENOMIC DNA]</scope>
</reference>
<organism evidence="1 2">
    <name type="scientific">Caerostris extrusa</name>
    <name type="common">Bark spider</name>
    <name type="synonym">Caerostris bankana</name>
    <dbReference type="NCBI Taxonomy" id="172846"/>
    <lineage>
        <taxon>Eukaryota</taxon>
        <taxon>Metazoa</taxon>
        <taxon>Ecdysozoa</taxon>
        <taxon>Arthropoda</taxon>
        <taxon>Chelicerata</taxon>
        <taxon>Arachnida</taxon>
        <taxon>Araneae</taxon>
        <taxon>Araneomorphae</taxon>
        <taxon>Entelegynae</taxon>
        <taxon>Araneoidea</taxon>
        <taxon>Araneidae</taxon>
        <taxon>Caerostris</taxon>
    </lineage>
</organism>
<comment type="caution">
    <text evidence="1">The sequence shown here is derived from an EMBL/GenBank/DDBJ whole genome shotgun (WGS) entry which is preliminary data.</text>
</comment>